<feature type="signal peptide" evidence="10">
    <location>
        <begin position="1"/>
        <end position="16"/>
    </location>
</feature>
<keyword evidence="2" id="KW-0812">Transmembrane</keyword>
<evidence type="ECO:0000256" key="2">
    <source>
        <dbReference type="ARBA" id="ARBA00022692"/>
    </source>
</evidence>
<dbReference type="InterPro" id="IPR050160">
    <property type="entry name" value="MHC/Immunoglobulin"/>
</dbReference>
<feature type="chain" id="PRO_5029757601" evidence="10">
    <location>
        <begin position="17"/>
        <end position="113"/>
    </location>
</feature>
<evidence type="ECO:0000256" key="8">
    <source>
        <dbReference type="ARBA" id="ARBA00023180"/>
    </source>
</evidence>
<keyword evidence="6" id="KW-0472">Membrane</keyword>
<comment type="caution">
    <text evidence="12">The sequence shown here is derived from an EMBL/GenBank/DDBJ whole genome shotgun (WGS) entry which is preliminary data.</text>
</comment>
<dbReference type="PANTHER" id="PTHR19944:SF99">
    <property type="entry name" value="HLA CLASS II HISTOCOMPATIBILITY ANTIGEN, DRB1 BETA CHAIN"/>
    <property type="match status" value="1"/>
</dbReference>
<dbReference type="PANTHER" id="PTHR19944">
    <property type="entry name" value="MHC CLASS II-RELATED"/>
    <property type="match status" value="1"/>
</dbReference>
<dbReference type="Gene3D" id="3.10.320.10">
    <property type="entry name" value="Class II Histocompatibility Antigen, M Beta Chain, Chain B, domain 1"/>
    <property type="match status" value="1"/>
</dbReference>
<sequence length="113" mass="13020">AVLVVLVVLGAPRAAGEELSGVFQKVGTGECYFLNGTEQVRHVERHIFNREQYLHFDSAVGRYVGDTPYGEGIARSWNSLTEFMKRKRAEVDTFCRYNYEISKRFLVNRRGER</sequence>
<dbReference type="InterPro" id="IPR014745">
    <property type="entry name" value="MHC_II_a/b_N"/>
</dbReference>
<evidence type="ECO:0000256" key="9">
    <source>
        <dbReference type="ARBA" id="ARBA00023182"/>
    </source>
</evidence>
<evidence type="ECO:0000256" key="10">
    <source>
        <dbReference type="SAM" id="SignalP"/>
    </source>
</evidence>
<dbReference type="AlphaFoldDB" id="A0A7K4RF58"/>
<keyword evidence="13" id="KW-1185">Reference proteome</keyword>
<dbReference type="Proteomes" id="UP000556200">
    <property type="component" value="Unassembled WGS sequence"/>
</dbReference>
<dbReference type="EMBL" id="VYZA01003443">
    <property type="protein sequence ID" value="NWQ71998.1"/>
    <property type="molecule type" value="Genomic_DNA"/>
</dbReference>
<organism evidence="12 13">
    <name type="scientific">Neopipo cinnamomea</name>
    <dbReference type="NCBI Taxonomy" id="456388"/>
    <lineage>
        <taxon>Eukaryota</taxon>
        <taxon>Metazoa</taxon>
        <taxon>Chordata</taxon>
        <taxon>Craniata</taxon>
        <taxon>Vertebrata</taxon>
        <taxon>Euteleostomi</taxon>
        <taxon>Archelosauria</taxon>
        <taxon>Archosauria</taxon>
        <taxon>Dinosauria</taxon>
        <taxon>Saurischia</taxon>
        <taxon>Theropoda</taxon>
        <taxon>Coelurosauria</taxon>
        <taxon>Aves</taxon>
        <taxon>Neognathae</taxon>
        <taxon>Neoaves</taxon>
        <taxon>Telluraves</taxon>
        <taxon>Australaves</taxon>
        <taxon>Passeriformes</taxon>
        <taxon>Tyrannidae</taxon>
        <taxon>Neopipo</taxon>
    </lineage>
</organism>
<evidence type="ECO:0000256" key="1">
    <source>
        <dbReference type="ARBA" id="ARBA00004479"/>
    </source>
</evidence>
<protein>
    <submittedName>
        <fullName evidence="12">HB22 protein</fullName>
    </submittedName>
</protein>
<dbReference type="SUPFAM" id="SSF54452">
    <property type="entry name" value="MHC antigen-recognition domain"/>
    <property type="match status" value="1"/>
</dbReference>
<dbReference type="GO" id="GO:0002504">
    <property type="term" value="P:antigen processing and presentation of peptide or polysaccharide antigen via MHC class II"/>
    <property type="evidence" value="ECO:0007669"/>
    <property type="project" value="UniProtKB-KW"/>
</dbReference>
<keyword evidence="8" id="KW-0325">Glycoprotein</keyword>
<dbReference type="FunFam" id="3.10.320.10:FF:000001">
    <property type="entry name" value="HLA class II histocompatibility antigen, DRB1-1 beta chain"/>
    <property type="match status" value="1"/>
</dbReference>
<dbReference type="Pfam" id="PF00969">
    <property type="entry name" value="MHC_II_beta"/>
    <property type="match status" value="1"/>
</dbReference>
<keyword evidence="10" id="KW-0732">Signal</keyword>
<dbReference type="InterPro" id="IPR000353">
    <property type="entry name" value="MHC_II_b_N"/>
</dbReference>
<evidence type="ECO:0000313" key="13">
    <source>
        <dbReference type="Proteomes" id="UP000556200"/>
    </source>
</evidence>
<evidence type="ECO:0000256" key="6">
    <source>
        <dbReference type="ARBA" id="ARBA00023136"/>
    </source>
</evidence>
<evidence type="ECO:0000259" key="11">
    <source>
        <dbReference type="SMART" id="SM00921"/>
    </source>
</evidence>
<proteinExistence type="predicted"/>
<reference evidence="12 13" key="1">
    <citation type="submission" date="2019-09" db="EMBL/GenBank/DDBJ databases">
        <title>Bird 10,000 Genomes (B10K) Project - Family phase.</title>
        <authorList>
            <person name="Zhang G."/>
        </authorList>
    </citation>
    <scope>NUCLEOTIDE SEQUENCE [LARGE SCALE GENOMIC DNA]</scope>
    <source>
        <strain evidence="12">B10K-DU-004-15</strain>
        <tissue evidence="12">Mixed tissue sample</tissue>
    </source>
</reference>
<keyword evidence="3" id="KW-0391">Immunity</keyword>
<feature type="domain" description="MHC class II beta chain N-terminal" evidence="11">
    <location>
        <begin position="29"/>
        <end position="103"/>
    </location>
</feature>
<evidence type="ECO:0000256" key="5">
    <source>
        <dbReference type="ARBA" id="ARBA00023130"/>
    </source>
</evidence>
<feature type="non-terminal residue" evidence="12">
    <location>
        <position position="1"/>
    </location>
</feature>
<keyword evidence="7" id="KW-1015">Disulfide bond</keyword>
<keyword evidence="9" id="KW-0491">MHC II</keyword>
<name>A0A7K4RF58_9TYRA</name>
<dbReference type="InterPro" id="IPR011162">
    <property type="entry name" value="MHC_I/II-like_Ag-recog"/>
</dbReference>
<feature type="non-terminal residue" evidence="12">
    <location>
        <position position="113"/>
    </location>
</feature>
<evidence type="ECO:0000256" key="7">
    <source>
        <dbReference type="ARBA" id="ARBA00023157"/>
    </source>
</evidence>
<keyword evidence="5" id="KW-1064">Adaptive immunity</keyword>
<dbReference type="SMART" id="SM00921">
    <property type="entry name" value="MHC_II_beta"/>
    <property type="match status" value="1"/>
</dbReference>
<evidence type="ECO:0000256" key="3">
    <source>
        <dbReference type="ARBA" id="ARBA00022859"/>
    </source>
</evidence>
<gene>
    <name evidence="12" type="primary">Hb22</name>
    <name evidence="12" type="ORF">NEOCIN_R01152</name>
</gene>
<accession>A0A7K4RF58</accession>
<dbReference type="GO" id="GO:0002250">
    <property type="term" value="P:adaptive immune response"/>
    <property type="evidence" value="ECO:0007669"/>
    <property type="project" value="UniProtKB-KW"/>
</dbReference>
<keyword evidence="4" id="KW-1133">Transmembrane helix</keyword>
<comment type="subcellular location">
    <subcellularLocation>
        <location evidence="1">Membrane</location>
        <topology evidence="1">Single-pass type I membrane protein</topology>
    </subcellularLocation>
</comment>
<dbReference type="GO" id="GO:0042613">
    <property type="term" value="C:MHC class II protein complex"/>
    <property type="evidence" value="ECO:0007669"/>
    <property type="project" value="UniProtKB-KW"/>
</dbReference>
<evidence type="ECO:0000313" key="12">
    <source>
        <dbReference type="EMBL" id="NWQ71998.1"/>
    </source>
</evidence>
<evidence type="ECO:0000256" key="4">
    <source>
        <dbReference type="ARBA" id="ARBA00022989"/>
    </source>
</evidence>